<feature type="region of interest" description="Disordered" evidence="1">
    <location>
        <begin position="100"/>
        <end position="141"/>
    </location>
</feature>
<feature type="region of interest" description="Disordered" evidence="1">
    <location>
        <begin position="1"/>
        <end position="65"/>
    </location>
</feature>
<sequence length="141" mass="15396">MAERGDRLHEQDVASSESPPTASEDKKPSVKGTSKSKKWKWKQQQRWRKKRLVHDVKTEQDGDAHAACKDEVDTLGDAGFVMVNLQDEVEELTLEVTGEGVGSARVAAVDPKEEEKQVKRRNLRGRDEGGEGGGGTNAAAA</sequence>
<dbReference type="VEuPathDB" id="FungiDB:HpaG800853"/>
<feature type="compositionally biased region" description="Basic and acidic residues" evidence="1">
    <location>
        <begin position="53"/>
        <end position="65"/>
    </location>
</feature>
<dbReference type="EMBL" id="JH598179">
    <property type="status" value="NOT_ANNOTATED_CDS"/>
    <property type="molecule type" value="Genomic_DNA"/>
</dbReference>
<feature type="compositionally biased region" description="Basic residues" evidence="1">
    <location>
        <begin position="34"/>
        <end position="52"/>
    </location>
</feature>
<dbReference type="HOGENOM" id="CLU_1829049_0_0_1"/>
<protein>
    <submittedName>
        <fullName evidence="2">Uncharacterized protein</fullName>
    </submittedName>
</protein>
<reference evidence="2" key="2">
    <citation type="submission" date="2015-06" db="UniProtKB">
        <authorList>
            <consortium name="EnsemblProtists"/>
        </authorList>
    </citation>
    <scope>IDENTIFICATION</scope>
    <source>
        <strain evidence="2">Emoy2</strain>
    </source>
</reference>
<dbReference type="EnsemblProtists" id="HpaT800853">
    <property type="protein sequence ID" value="HpaP800853"/>
    <property type="gene ID" value="HpaG800853"/>
</dbReference>
<evidence type="ECO:0000313" key="2">
    <source>
        <dbReference type="EnsemblProtists" id="HpaP800853"/>
    </source>
</evidence>
<accession>M4B3K4</accession>
<proteinExistence type="predicted"/>
<feature type="compositionally biased region" description="Basic and acidic residues" evidence="1">
    <location>
        <begin position="1"/>
        <end position="12"/>
    </location>
</feature>
<name>M4B3K4_HYAAE</name>
<reference evidence="3" key="1">
    <citation type="journal article" date="2010" name="Science">
        <title>Signatures of adaptation to obligate biotrophy in the Hyaloperonospora arabidopsidis genome.</title>
        <authorList>
            <person name="Baxter L."/>
            <person name="Tripathy S."/>
            <person name="Ishaque N."/>
            <person name="Boot N."/>
            <person name="Cabral A."/>
            <person name="Kemen E."/>
            <person name="Thines M."/>
            <person name="Ah-Fong A."/>
            <person name="Anderson R."/>
            <person name="Badejoko W."/>
            <person name="Bittner-Eddy P."/>
            <person name="Boore J.L."/>
            <person name="Chibucos M.C."/>
            <person name="Coates M."/>
            <person name="Dehal P."/>
            <person name="Delehaunty K."/>
            <person name="Dong S."/>
            <person name="Downton P."/>
            <person name="Dumas B."/>
            <person name="Fabro G."/>
            <person name="Fronick C."/>
            <person name="Fuerstenberg S.I."/>
            <person name="Fulton L."/>
            <person name="Gaulin E."/>
            <person name="Govers F."/>
            <person name="Hughes L."/>
            <person name="Humphray S."/>
            <person name="Jiang R.H."/>
            <person name="Judelson H."/>
            <person name="Kamoun S."/>
            <person name="Kyung K."/>
            <person name="Meijer H."/>
            <person name="Minx P."/>
            <person name="Morris P."/>
            <person name="Nelson J."/>
            <person name="Phuntumart V."/>
            <person name="Qutob D."/>
            <person name="Rehmany A."/>
            <person name="Rougon-Cardoso A."/>
            <person name="Ryden P."/>
            <person name="Torto-Alalibo T."/>
            <person name="Studholme D."/>
            <person name="Wang Y."/>
            <person name="Win J."/>
            <person name="Wood J."/>
            <person name="Clifton S.W."/>
            <person name="Rogers J."/>
            <person name="Van den Ackerveken G."/>
            <person name="Jones J.D."/>
            <person name="McDowell J.M."/>
            <person name="Beynon J."/>
            <person name="Tyler B.M."/>
        </authorList>
    </citation>
    <scope>NUCLEOTIDE SEQUENCE [LARGE SCALE GENOMIC DNA]</scope>
    <source>
        <strain evidence="3">Emoy2</strain>
    </source>
</reference>
<evidence type="ECO:0000313" key="3">
    <source>
        <dbReference type="Proteomes" id="UP000011713"/>
    </source>
</evidence>
<feature type="compositionally biased region" description="Gly residues" evidence="1">
    <location>
        <begin position="131"/>
        <end position="141"/>
    </location>
</feature>
<dbReference type="InParanoid" id="M4B3K4"/>
<dbReference type="AlphaFoldDB" id="M4B3K4"/>
<evidence type="ECO:0000256" key="1">
    <source>
        <dbReference type="SAM" id="MobiDB-lite"/>
    </source>
</evidence>
<dbReference type="Proteomes" id="UP000011713">
    <property type="component" value="Unassembled WGS sequence"/>
</dbReference>
<organism evidence="2 3">
    <name type="scientific">Hyaloperonospora arabidopsidis (strain Emoy2)</name>
    <name type="common">Downy mildew agent</name>
    <name type="synonym">Peronospora arabidopsidis</name>
    <dbReference type="NCBI Taxonomy" id="559515"/>
    <lineage>
        <taxon>Eukaryota</taxon>
        <taxon>Sar</taxon>
        <taxon>Stramenopiles</taxon>
        <taxon>Oomycota</taxon>
        <taxon>Peronosporomycetes</taxon>
        <taxon>Peronosporales</taxon>
        <taxon>Peronosporaceae</taxon>
        <taxon>Hyaloperonospora</taxon>
    </lineage>
</organism>
<keyword evidence="3" id="KW-1185">Reference proteome</keyword>